<protein>
    <submittedName>
        <fullName evidence="1">DUF2125 domain-containing protein</fullName>
    </submittedName>
</protein>
<evidence type="ECO:0000313" key="1">
    <source>
        <dbReference type="EMBL" id="MCT8330411.1"/>
    </source>
</evidence>
<keyword evidence="2" id="KW-1185">Reference proteome</keyword>
<comment type="caution">
    <text evidence="1">The sequence shown here is derived from an EMBL/GenBank/DDBJ whole genome shotgun (WGS) entry which is preliminary data.</text>
</comment>
<name>A0ABT2NNC7_9RHOB</name>
<dbReference type="Pfam" id="PF09898">
    <property type="entry name" value="DUF2125"/>
    <property type="match status" value="1"/>
</dbReference>
<gene>
    <name evidence="1" type="ORF">N5I32_12860</name>
</gene>
<sequence length="325" mass="34530">MRKLLSIAIVLAALYGGYWFVASRALMAGVETAMAQLRADGQIDYASVGLAGFPSRFDVTVEAPELRGADLVWAAPFLQVFALSYRPNQIIAVWPREQSLTIAGQRLDIASEDMRASALFAAEGSLPLDHAQMIVAAPSVAVAGLWSAAATEARLASQSAGADGRSHRVGVEVTDIALTGVEGTGGPAPALPATIERLWLDATLDFDRPLDRFAGEAPPRLMQAEIAGARLLWGPMRIEAEGRVEVTASGTPEGRITVTATEWRQMLDAAERLGALSAQDAANVARMLDGIARNSPDPDRVSLPFVFREGMLFLGPFALGPAPRL</sequence>
<evidence type="ECO:0000313" key="2">
    <source>
        <dbReference type="Proteomes" id="UP001205601"/>
    </source>
</evidence>
<organism evidence="1 2">
    <name type="scientific">Albidovulum sediminis</name>
    <dbReference type="NCBI Taxonomy" id="3066345"/>
    <lineage>
        <taxon>Bacteria</taxon>
        <taxon>Pseudomonadati</taxon>
        <taxon>Pseudomonadota</taxon>
        <taxon>Alphaproteobacteria</taxon>
        <taxon>Rhodobacterales</taxon>
        <taxon>Paracoccaceae</taxon>
        <taxon>Albidovulum</taxon>
    </lineage>
</organism>
<dbReference type="InterPro" id="IPR018666">
    <property type="entry name" value="DUF2125"/>
</dbReference>
<reference evidence="2" key="1">
    <citation type="submission" date="2023-07" db="EMBL/GenBank/DDBJ databases">
        <title>Defluviimonas sediminis sp. nov., isolated from mangrove sediment.</title>
        <authorList>
            <person name="Liu L."/>
            <person name="Li J."/>
            <person name="Huang Y."/>
            <person name="Pan J."/>
            <person name="Li M."/>
        </authorList>
    </citation>
    <scope>NUCLEOTIDE SEQUENCE [LARGE SCALE GENOMIC DNA]</scope>
    <source>
        <strain evidence="2">FT324</strain>
    </source>
</reference>
<dbReference type="EMBL" id="JAOCQF010000002">
    <property type="protein sequence ID" value="MCT8330411.1"/>
    <property type="molecule type" value="Genomic_DNA"/>
</dbReference>
<accession>A0ABT2NNC7</accession>
<proteinExistence type="predicted"/>
<dbReference type="RefSeq" id="WP_261496278.1">
    <property type="nucleotide sequence ID" value="NZ_JAOCQF010000002.1"/>
</dbReference>
<dbReference type="Proteomes" id="UP001205601">
    <property type="component" value="Unassembled WGS sequence"/>
</dbReference>